<dbReference type="SUPFAM" id="SSF159941">
    <property type="entry name" value="MM3350-like"/>
    <property type="match status" value="1"/>
</dbReference>
<name>A0A9Q9IHH0_9ACTN</name>
<feature type="domain" description="Plasmid pRiA4b Orf3-like" evidence="1">
    <location>
        <begin position="5"/>
        <end position="170"/>
    </location>
</feature>
<dbReference type="RefSeq" id="WP_033358091.1">
    <property type="nucleotide sequence ID" value="NZ_CP073767.1"/>
</dbReference>
<proteinExistence type="predicted"/>
<dbReference type="AlphaFoldDB" id="A0A9Q9IHH0"/>
<protein>
    <submittedName>
        <fullName evidence="2">Plasmid pRiA4b ORF-3 family protein</fullName>
    </submittedName>
</protein>
<dbReference type="Gene3D" id="3.10.290.30">
    <property type="entry name" value="MM3350-like"/>
    <property type="match status" value="1"/>
</dbReference>
<dbReference type="EMBL" id="CP073767">
    <property type="protein sequence ID" value="UWZ56279.1"/>
    <property type="molecule type" value="Genomic_DNA"/>
</dbReference>
<accession>A0A9Q9IHH0</accession>
<dbReference type="InterPro" id="IPR012912">
    <property type="entry name" value="Plasmid_pRiA4b_Orf3-like"/>
</dbReference>
<dbReference type="InterPro" id="IPR024047">
    <property type="entry name" value="MM3350-like_sf"/>
</dbReference>
<sequence length="181" mass="20255">MARAIIQLRITLDGVEPTVWRRVLVPGGFTLDRVHRVVQFAMGWGDRHLHVFDIDGMQYGVPDPDGLLDVRDELDTRLDAVAQKGGRLRYTYDFGDWWEHELTVEDVYPADLDAAYPACVAGERACPPDDVGGPDGYRDLVAALADPAHPDHAAMREWLGRPFDPDAFDPSLASTLLRRMT</sequence>
<evidence type="ECO:0000259" key="1">
    <source>
        <dbReference type="Pfam" id="PF07929"/>
    </source>
</evidence>
<dbReference type="PANTHER" id="PTHR41878:SF1">
    <property type="entry name" value="TNPR PROTEIN"/>
    <property type="match status" value="1"/>
</dbReference>
<evidence type="ECO:0000313" key="3">
    <source>
        <dbReference type="Proteomes" id="UP001058003"/>
    </source>
</evidence>
<reference evidence="2" key="1">
    <citation type="submission" date="2021-04" db="EMBL/GenBank/DDBJ databases">
        <title>Dactylosporangium aurantiacum NRRL B-8018 full assembly.</title>
        <authorList>
            <person name="Hartkoorn R.C."/>
            <person name="Beaudoing E."/>
            <person name="Hot D."/>
        </authorList>
    </citation>
    <scope>NUCLEOTIDE SEQUENCE</scope>
    <source>
        <strain evidence="2">NRRL B-8018</strain>
    </source>
</reference>
<dbReference type="Pfam" id="PF07929">
    <property type="entry name" value="PRiA4_ORF3"/>
    <property type="match status" value="1"/>
</dbReference>
<evidence type="ECO:0000313" key="2">
    <source>
        <dbReference type="EMBL" id="UWZ56279.1"/>
    </source>
</evidence>
<dbReference type="OrthoDB" id="9816539at2"/>
<dbReference type="Proteomes" id="UP001058003">
    <property type="component" value="Chromosome"/>
</dbReference>
<organism evidence="2 3">
    <name type="scientific">Dactylosporangium aurantiacum</name>
    <dbReference type="NCBI Taxonomy" id="35754"/>
    <lineage>
        <taxon>Bacteria</taxon>
        <taxon>Bacillati</taxon>
        <taxon>Actinomycetota</taxon>
        <taxon>Actinomycetes</taxon>
        <taxon>Micromonosporales</taxon>
        <taxon>Micromonosporaceae</taxon>
        <taxon>Dactylosporangium</taxon>
    </lineage>
</organism>
<keyword evidence="3" id="KW-1185">Reference proteome</keyword>
<dbReference type="KEGG" id="daur:Daura_08920"/>
<gene>
    <name evidence="2" type="ORF">Daura_08920</name>
</gene>
<dbReference type="PANTHER" id="PTHR41878">
    <property type="entry name" value="LEXA REPRESSOR-RELATED"/>
    <property type="match status" value="1"/>
</dbReference>